<organism evidence="3 4">
    <name type="scientific">Caerostris extrusa</name>
    <name type="common">Bark spider</name>
    <name type="synonym">Caerostris bankana</name>
    <dbReference type="NCBI Taxonomy" id="172846"/>
    <lineage>
        <taxon>Eukaryota</taxon>
        <taxon>Metazoa</taxon>
        <taxon>Ecdysozoa</taxon>
        <taxon>Arthropoda</taxon>
        <taxon>Chelicerata</taxon>
        <taxon>Arachnida</taxon>
        <taxon>Araneae</taxon>
        <taxon>Araneomorphae</taxon>
        <taxon>Entelegynae</taxon>
        <taxon>Araneoidea</taxon>
        <taxon>Araneidae</taxon>
        <taxon>Caerostris</taxon>
    </lineage>
</organism>
<dbReference type="Gene3D" id="1.10.10.10">
    <property type="entry name" value="Winged helix-like DNA-binding domain superfamily/Winged helix DNA-binding domain"/>
    <property type="match status" value="1"/>
</dbReference>
<gene>
    <name evidence="3" type="primary">AVEN_263734_1</name>
    <name evidence="3" type="ORF">CEXT_193471</name>
</gene>
<dbReference type="SUPFAM" id="SSF46689">
    <property type="entry name" value="Homeodomain-like"/>
    <property type="match status" value="1"/>
</dbReference>
<evidence type="ECO:0000313" key="4">
    <source>
        <dbReference type="Proteomes" id="UP001054945"/>
    </source>
</evidence>
<evidence type="ECO:0000256" key="1">
    <source>
        <dbReference type="ARBA" id="ARBA00004123"/>
    </source>
</evidence>
<dbReference type="InterPro" id="IPR025246">
    <property type="entry name" value="IS30-like_HTH"/>
</dbReference>
<accession>A0AAV4PDW6</accession>
<name>A0AAV4PDW6_CAEEX</name>
<protein>
    <recommendedName>
        <fullName evidence="2">Transposase IS30-like HTH domain-containing protein</fullName>
    </recommendedName>
</protein>
<dbReference type="GO" id="GO:0005634">
    <property type="term" value="C:nucleus"/>
    <property type="evidence" value="ECO:0007669"/>
    <property type="project" value="UniProtKB-SubCell"/>
</dbReference>
<sequence length="192" mass="22439">MNMDPVGTFAHLLNQSNWSTWEGYMQLLLMDSGCWSFILESERKIGGKEITPEERKIIIKHRNEGKTLREIGKIVERTHSSIQRVINNYTSSKSIISKPRSGRPSKLIVREKRYVFKFTGKVSAVNGLSNFKNEEIVKIVNWLNLEEFRLKKNQVFIRLRFLRVSNFFQANAERVLNRKIASVRCDNGMEFL</sequence>
<proteinExistence type="predicted"/>
<feature type="domain" description="Transposase IS30-like HTH" evidence="2">
    <location>
        <begin position="47"/>
        <end position="86"/>
    </location>
</feature>
<evidence type="ECO:0000313" key="3">
    <source>
        <dbReference type="EMBL" id="GIX94789.1"/>
    </source>
</evidence>
<evidence type="ECO:0000259" key="2">
    <source>
        <dbReference type="Pfam" id="PF13936"/>
    </source>
</evidence>
<comment type="caution">
    <text evidence="3">The sequence shown here is derived from an EMBL/GenBank/DDBJ whole genome shotgun (WGS) entry which is preliminary data.</text>
</comment>
<dbReference type="Pfam" id="PF13936">
    <property type="entry name" value="HTH_38"/>
    <property type="match status" value="1"/>
</dbReference>
<dbReference type="InterPro" id="IPR009057">
    <property type="entry name" value="Homeodomain-like_sf"/>
</dbReference>
<reference evidence="3 4" key="1">
    <citation type="submission" date="2021-06" db="EMBL/GenBank/DDBJ databases">
        <title>Caerostris extrusa draft genome.</title>
        <authorList>
            <person name="Kono N."/>
            <person name="Arakawa K."/>
        </authorList>
    </citation>
    <scope>NUCLEOTIDE SEQUENCE [LARGE SCALE GENOMIC DNA]</scope>
</reference>
<keyword evidence="4" id="KW-1185">Reference proteome</keyword>
<comment type="subcellular location">
    <subcellularLocation>
        <location evidence="1">Nucleus</location>
    </subcellularLocation>
</comment>
<dbReference type="InterPro" id="IPR036388">
    <property type="entry name" value="WH-like_DNA-bd_sf"/>
</dbReference>
<dbReference type="EMBL" id="BPLR01004427">
    <property type="protein sequence ID" value="GIX94789.1"/>
    <property type="molecule type" value="Genomic_DNA"/>
</dbReference>
<dbReference type="AlphaFoldDB" id="A0AAV4PDW6"/>
<dbReference type="Proteomes" id="UP001054945">
    <property type="component" value="Unassembled WGS sequence"/>
</dbReference>